<proteinExistence type="predicted"/>
<organism evidence="2 3">
    <name type="scientific">Enterococcus larvae</name>
    <dbReference type="NCBI Taxonomy" id="2794352"/>
    <lineage>
        <taxon>Bacteria</taxon>
        <taxon>Bacillati</taxon>
        <taxon>Bacillota</taxon>
        <taxon>Bacilli</taxon>
        <taxon>Lactobacillales</taxon>
        <taxon>Enterococcaceae</taxon>
        <taxon>Enterococcus</taxon>
    </lineage>
</organism>
<sequence length="78" mass="8891">MTLATIIFYFLAGIGALSLVFIAWVLFSEPANQSVEPEYTEEEQFYASLLQQKSDLDADAFATSKAMMDEFFRHNKEL</sequence>
<comment type="caution">
    <text evidence="2">The sequence shown here is derived from an EMBL/GenBank/DDBJ whole genome shotgun (WGS) entry which is preliminary data.</text>
</comment>
<dbReference type="EMBL" id="JAEDXU010000003">
    <property type="protein sequence ID" value="MBP1046210.1"/>
    <property type="molecule type" value="Genomic_DNA"/>
</dbReference>
<protein>
    <submittedName>
        <fullName evidence="2">Uncharacterized protein</fullName>
    </submittedName>
</protein>
<name>A0ABS4CJK8_9ENTE</name>
<evidence type="ECO:0000313" key="2">
    <source>
        <dbReference type="EMBL" id="MBP1046210.1"/>
    </source>
</evidence>
<gene>
    <name evidence="2" type="ORF">I6N96_07930</name>
</gene>
<accession>A0ABS4CJK8</accession>
<keyword evidence="1" id="KW-0472">Membrane</keyword>
<dbReference type="RefSeq" id="WP_209557026.1">
    <property type="nucleotide sequence ID" value="NZ_JAEDXU010000003.1"/>
</dbReference>
<evidence type="ECO:0000313" key="3">
    <source>
        <dbReference type="Proteomes" id="UP000673375"/>
    </source>
</evidence>
<reference evidence="2 3" key="1">
    <citation type="submission" date="2020-12" db="EMBL/GenBank/DDBJ databases">
        <title>Vagococcus allomyrinae sp. nov. and Enterococcus lavae sp. nov., isolated from the larvae of Allomyrina dichotoma.</title>
        <authorList>
            <person name="Lee S.D."/>
        </authorList>
    </citation>
    <scope>NUCLEOTIDE SEQUENCE [LARGE SCALE GENOMIC DNA]</scope>
    <source>
        <strain evidence="2 3">BWM-S5</strain>
    </source>
</reference>
<keyword evidence="1" id="KW-1133">Transmembrane helix</keyword>
<dbReference type="Proteomes" id="UP000673375">
    <property type="component" value="Unassembled WGS sequence"/>
</dbReference>
<evidence type="ECO:0000256" key="1">
    <source>
        <dbReference type="SAM" id="Phobius"/>
    </source>
</evidence>
<keyword evidence="3" id="KW-1185">Reference proteome</keyword>
<keyword evidence="1" id="KW-0812">Transmembrane</keyword>
<feature type="transmembrane region" description="Helical" evidence="1">
    <location>
        <begin position="6"/>
        <end position="27"/>
    </location>
</feature>